<comment type="caution">
    <text evidence="2">The sequence shown here is derived from an EMBL/GenBank/DDBJ whole genome shotgun (WGS) entry which is preliminary data.</text>
</comment>
<dbReference type="GO" id="GO:0005829">
    <property type="term" value="C:cytosol"/>
    <property type="evidence" value="ECO:0007669"/>
    <property type="project" value="TreeGrafter"/>
</dbReference>
<evidence type="ECO:0000313" key="3">
    <source>
        <dbReference type="Proteomes" id="UP000265801"/>
    </source>
</evidence>
<dbReference type="AlphaFoldDB" id="A0A3A1R1D4"/>
<dbReference type="GO" id="GO:0006935">
    <property type="term" value="P:chemotaxis"/>
    <property type="evidence" value="ECO:0007669"/>
    <property type="project" value="InterPro"/>
</dbReference>
<accession>A0A3A1R1D4</accession>
<dbReference type="SMART" id="SM00260">
    <property type="entry name" value="CheW"/>
    <property type="match status" value="1"/>
</dbReference>
<evidence type="ECO:0000259" key="1">
    <source>
        <dbReference type="PROSITE" id="PS50851"/>
    </source>
</evidence>
<dbReference type="SUPFAM" id="SSF50341">
    <property type="entry name" value="CheW-like"/>
    <property type="match status" value="1"/>
</dbReference>
<dbReference type="InterPro" id="IPR036061">
    <property type="entry name" value="CheW-like_dom_sf"/>
</dbReference>
<dbReference type="GO" id="GO:0007165">
    <property type="term" value="P:signal transduction"/>
    <property type="evidence" value="ECO:0007669"/>
    <property type="project" value="InterPro"/>
</dbReference>
<dbReference type="PANTHER" id="PTHR22617:SF23">
    <property type="entry name" value="CHEMOTAXIS PROTEIN CHEW"/>
    <property type="match status" value="1"/>
</dbReference>
<dbReference type="Gene3D" id="2.40.50.180">
    <property type="entry name" value="CheA-289, Domain 4"/>
    <property type="match status" value="1"/>
</dbReference>
<reference evidence="2 3" key="1">
    <citation type="submission" date="2018-09" db="EMBL/GenBank/DDBJ databases">
        <title>Bacillus saliacetes sp. nov., isolated from Thai shrimp paste (Ka-pi).</title>
        <authorList>
            <person name="Daroonpunt R."/>
            <person name="Tanasupawat S."/>
            <person name="Yiamsombut S."/>
        </authorList>
    </citation>
    <scope>NUCLEOTIDE SEQUENCE [LARGE SCALE GENOMIC DNA]</scope>
    <source>
        <strain evidence="2 3">SKP7-4</strain>
    </source>
</reference>
<protein>
    <submittedName>
        <fullName evidence="2">Chemotaxis protein CheW</fullName>
    </submittedName>
</protein>
<feature type="domain" description="CheW-like" evidence="1">
    <location>
        <begin position="4"/>
        <end position="142"/>
    </location>
</feature>
<dbReference type="PROSITE" id="PS50851">
    <property type="entry name" value="CHEW"/>
    <property type="match status" value="1"/>
</dbReference>
<proteinExistence type="predicted"/>
<dbReference type="PANTHER" id="PTHR22617">
    <property type="entry name" value="CHEMOTAXIS SENSOR HISTIDINE KINASE-RELATED"/>
    <property type="match status" value="1"/>
</dbReference>
<dbReference type="EMBL" id="QXIR01000013">
    <property type="protein sequence ID" value="RIW33606.1"/>
    <property type="molecule type" value="Genomic_DNA"/>
</dbReference>
<organism evidence="2 3">
    <name type="scientific">Bacillus salacetis</name>
    <dbReference type="NCBI Taxonomy" id="2315464"/>
    <lineage>
        <taxon>Bacteria</taxon>
        <taxon>Bacillati</taxon>
        <taxon>Bacillota</taxon>
        <taxon>Bacilli</taxon>
        <taxon>Bacillales</taxon>
        <taxon>Bacillaceae</taxon>
        <taxon>Bacillus</taxon>
    </lineage>
</organism>
<dbReference type="Gene3D" id="2.30.30.40">
    <property type="entry name" value="SH3 Domains"/>
    <property type="match status" value="1"/>
</dbReference>
<dbReference type="InterPro" id="IPR039315">
    <property type="entry name" value="CheW"/>
</dbReference>
<dbReference type="RefSeq" id="WP_119546964.1">
    <property type="nucleotide sequence ID" value="NZ_QXIR01000013.1"/>
</dbReference>
<keyword evidence="3" id="KW-1185">Reference proteome</keyword>
<dbReference type="InterPro" id="IPR002545">
    <property type="entry name" value="CheW-lke_dom"/>
</dbReference>
<gene>
    <name evidence="2" type="ORF">D3H55_11030</name>
</gene>
<dbReference type="OrthoDB" id="9787997at2"/>
<evidence type="ECO:0000313" key="2">
    <source>
        <dbReference type="EMBL" id="RIW33606.1"/>
    </source>
</evidence>
<sequence length="167" mass="18583">MDINNKAVIFHSGKEEYAIPVGHVISIEKPENITPIPQLPGYVLGLTKVRGELVPVIDFTNILYGRSESAADGKLIVLKSEVLSLGIVVHEAREILEIPQGALTQVGLIAYSRTKYFSGVINLENRLITMIDPDVLVESLEGIREIQDYMKDRQQEDKMETVQNPGK</sequence>
<dbReference type="Proteomes" id="UP000265801">
    <property type="component" value="Unassembled WGS sequence"/>
</dbReference>
<dbReference type="Pfam" id="PF01584">
    <property type="entry name" value="CheW"/>
    <property type="match status" value="1"/>
</dbReference>
<name>A0A3A1R1D4_9BACI</name>